<dbReference type="InterPro" id="IPR010920">
    <property type="entry name" value="LSM_dom_sf"/>
</dbReference>
<dbReference type="GO" id="GO:0003723">
    <property type="term" value="F:RNA binding"/>
    <property type="evidence" value="ECO:0007669"/>
    <property type="project" value="InterPro"/>
</dbReference>
<comment type="caution">
    <text evidence="2">The sequence shown here is derived from an EMBL/GenBank/DDBJ whole genome shotgun (WGS) entry which is preliminary data.</text>
</comment>
<dbReference type="Gene3D" id="2.30.30.100">
    <property type="match status" value="1"/>
</dbReference>
<proteinExistence type="predicted"/>
<dbReference type="PROSITE" id="PS52002">
    <property type="entry name" value="SM"/>
    <property type="match status" value="1"/>
</dbReference>
<dbReference type="Proteomes" id="UP000192639">
    <property type="component" value="Unassembled WGS sequence"/>
</dbReference>
<dbReference type="InterPro" id="IPR001163">
    <property type="entry name" value="Sm_dom_euk/arc"/>
</dbReference>
<dbReference type="GO" id="GO:0032991">
    <property type="term" value="C:protein-containing complex"/>
    <property type="evidence" value="ECO:0007669"/>
    <property type="project" value="UniProtKB-ARBA"/>
</dbReference>
<feature type="domain" description="Sm" evidence="1">
    <location>
        <begin position="22"/>
        <end position="81"/>
    </location>
</feature>
<dbReference type="EMBL" id="LWDP01000020">
    <property type="protein sequence ID" value="ORD94445.1"/>
    <property type="molecule type" value="Genomic_DNA"/>
</dbReference>
<reference evidence="2 3" key="1">
    <citation type="journal article" date="2017" name="Environ. Microbiol.">
        <title>Decay of the glycolytic pathway and adaptation to intranuclear parasitism within Enterocytozoonidae microsporidia.</title>
        <authorList>
            <person name="Wiredu Boakye D."/>
            <person name="Jaroenlak P."/>
            <person name="Prachumwat A."/>
            <person name="Williams T.A."/>
            <person name="Bateman K.S."/>
            <person name="Itsathitphaisarn O."/>
            <person name="Sritunyalucksana K."/>
            <person name="Paszkiewicz K.H."/>
            <person name="Moore K.A."/>
            <person name="Stentiford G.D."/>
            <person name="Williams B.A."/>
        </authorList>
    </citation>
    <scope>NUCLEOTIDE SEQUENCE [LARGE SCALE GENOMIC DNA]</scope>
    <source>
        <strain evidence="2 3">GB1</strain>
    </source>
</reference>
<evidence type="ECO:0000313" key="3">
    <source>
        <dbReference type="Proteomes" id="UP000192639"/>
    </source>
</evidence>
<dbReference type="InterPro" id="IPR047575">
    <property type="entry name" value="Sm"/>
</dbReference>
<gene>
    <name evidence="2" type="ORF">ECANGB1_707</name>
</gene>
<accession>A0A1Y1S7Q8</accession>
<keyword evidence="3" id="KW-1185">Reference proteome</keyword>
<dbReference type="VEuPathDB" id="MicrosporidiaDB:ECANGB1_707"/>
<protein>
    <recommendedName>
        <fullName evidence="1">Sm domain-containing protein</fullName>
    </recommendedName>
</protein>
<evidence type="ECO:0000313" key="2">
    <source>
        <dbReference type="EMBL" id="ORD94445.1"/>
    </source>
</evidence>
<dbReference type="SUPFAM" id="SSF50182">
    <property type="entry name" value="Sm-like ribonucleoproteins"/>
    <property type="match status" value="1"/>
</dbReference>
<evidence type="ECO:0000259" key="1">
    <source>
        <dbReference type="PROSITE" id="PS52002"/>
    </source>
</evidence>
<organism evidence="2 3">
    <name type="scientific">Enterospora canceri</name>
    <dbReference type="NCBI Taxonomy" id="1081671"/>
    <lineage>
        <taxon>Eukaryota</taxon>
        <taxon>Fungi</taxon>
        <taxon>Fungi incertae sedis</taxon>
        <taxon>Microsporidia</taxon>
        <taxon>Enterocytozoonidae</taxon>
        <taxon>Enterospora</taxon>
    </lineage>
</organism>
<sequence length="81" mass="9134">MPVKKEKSEAENKNVDSRQKKILFHDLSLYLNKNVMVVLSSGETLLGKLTHFDEVANSIIENGKKKQFVLGKAITMICITK</sequence>
<dbReference type="OrthoDB" id="274944at2759"/>
<dbReference type="Pfam" id="PF01423">
    <property type="entry name" value="LSM"/>
    <property type="match status" value="1"/>
</dbReference>
<name>A0A1Y1S7Q8_9MICR</name>
<dbReference type="AlphaFoldDB" id="A0A1Y1S7Q8"/>